<evidence type="ECO:0000313" key="1">
    <source>
        <dbReference type="EMBL" id="OKL48610.1"/>
    </source>
</evidence>
<sequence>MLKKITLTLILVLIVAFQVSVATFAYTFDNLKSYSVYYAQHTPHKPGTEPVLMELADNLFWVNTPDIDGIDYDFDGGNTIYNYNYNIPDTPYFTSFRYNEYAYLSSKYVFYTFDKNFQLNFAMDRNDKVVDLSTVDVEELKREIYRTVQPVIDAQYAPWINLQWLYDWVNKDKFN</sequence>
<dbReference type="EMBL" id="MPDM01000005">
    <property type="protein sequence ID" value="OKL48610.1"/>
    <property type="molecule type" value="Genomic_DNA"/>
</dbReference>
<accession>A0A1Q5PMD8</accession>
<organism evidence="1 2">
    <name type="scientific">Boudabousia marimammalium</name>
    <dbReference type="NCBI Taxonomy" id="156892"/>
    <lineage>
        <taxon>Bacteria</taxon>
        <taxon>Bacillati</taxon>
        <taxon>Actinomycetota</taxon>
        <taxon>Actinomycetes</taxon>
        <taxon>Actinomycetales</taxon>
        <taxon>Actinomycetaceae</taxon>
        <taxon>Boudabousia</taxon>
    </lineage>
</organism>
<keyword evidence="2" id="KW-1185">Reference proteome</keyword>
<reference evidence="2" key="1">
    <citation type="submission" date="2016-11" db="EMBL/GenBank/DDBJ databases">
        <title>Actinomyces gypaetusis sp. nov. isolated from Gypaetus barbatus in Qinghai Tibet Plateau China.</title>
        <authorList>
            <person name="Meng X."/>
        </authorList>
    </citation>
    <scope>NUCLEOTIDE SEQUENCE [LARGE SCALE GENOMIC DNA]</scope>
    <source>
        <strain evidence="2">DSM 15383</strain>
    </source>
</reference>
<protein>
    <recommendedName>
        <fullName evidence="3">DUF4825 domain-containing protein</fullName>
    </recommendedName>
</protein>
<evidence type="ECO:0008006" key="3">
    <source>
        <dbReference type="Google" id="ProtNLM"/>
    </source>
</evidence>
<comment type="caution">
    <text evidence="1">The sequence shown here is derived from an EMBL/GenBank/DDBJ whole genome shotgun (WGS) entry which is preliminary data.</text>
</comment>
<gene>
    <name evidence="1" type="ORF">BM477_05215</name>
</gene>
<proteinExistence type="predicted"/>
<dbReference type="Proteomes" id="UP000186465">
    <property type="component" value="Unassembled WGS sequence"/>
</dbReference>
<dbReference type="AlphaFoldDB" id="A0A1Q5PMD8"/>
<dbReference type="STRING" id="156892.BM477_05215"/>
<evidence type="ECO:0000313" key="2">
    <source>
        <dbReference type="Proteomes" id="UP000186465"/>
    </source>
</evidence>
<name>A0A1Q5PMD8_9ACTO</name>